<gene>
    <name evidence="2" type="ORF">J0S82_008991</name>
</gene>
<accession>A0A8J6AGY4</accession>
<protein>
    <submittedName>
        <fullName evidence="2">Isoaspartyl peptidase/L-asparaginase</fullName>
    </submittedName>
</protein>
<dbReference type="Proteomes" id="UP000700334">
    <property type="component" value="Unassembled WGS sequence"/>
</dbReference>
<comment type="caution">
    <text evidence="2">The sequence shown here is derived from an EMBL/GenBank/DDBJ whole genome shotgun (WGS) entry which is preliminary data.</text>
</comment>
<dbReference type="OrthoDB" id="2262349at2759"/>
<sequence length="190" mass="20172">MSLDAVAPPHPPPGARGPGRRLLGLAGLTKDTAGLLLRSAQLLRDAPVALPDCESGVPRGNRCPMATGAVDMNPVVVVHGGGAGSISQDRIERVRQGMMRAATAGYTVLQEGGSVWTNRKGAVDLGVPWEARWERCERGPQFWHWLLFAGPQRRCCHDGANPDPEGTLRQDADGAVGRLRSRPTSCVSPG</sequence>
<organism evidence="2 3">
    <name type="scientific">Galemys pyrenaicus</name>
    <name type="common">Iberian desman</name>
    <name type="synonym">Pyrenean desman</name>
    <dbReference type="NCBI Taxonomy" id="202257"/>
    <lineage>
        <taxon>Eukaryota</taxon>
        <taxon>Metazoa</taxon>
        <taxon>Chordata</taxon>
        <taxon>Craniata</taxon>
        <taxon>Vertebrata</taxon>
        <taxon>Euteleostomi</taxon>
        <taxon>Mammalia</taxon>
        <taxon>Eutheria</taxon>
        <taxon>Laurasiatheria</taxon>
        <taxon>Eulipotyphla</taxon>
        <taxon>Talpidae</taxon>
        <taxon>Galemys</taxon>
    </lineage>
</organism>
<feature type="region of interest" description="Disordered" evidence="1">
    <location>
        <begin position="161"/>
        <end position="190"/>
    </location>
</feature>
<evidence type="ECO:0000256" key="1">
    <source>
        <dbReference type="SAM" id="MobiDB-lite"/>
    </source>
</evidence>
<dbReference type="AlphaFoldDB" id="A0A8J6AGY4"/>
<evidence type="ECO:0000313" key="3">
    <source>
        <dbReference type="Proteomes" id="UP000700334"/>
    </source>
</evidence>
<dbReference type="EMBL" id="JAGFMF010011545">
    <property type="protein sequence ID" value="KAG8520633.1"/>
    <property type="molecule type" value="Genomic_DNA"/>
</dbReference>
<keyword evidence="3" id="KW-1185">Reference proteome</keyword>
<evidence type="ECO:0000313" key="2">
    <source>
        <dbReference type="EMBL" id="KAG8520633.1"/>
    </source>
</evidence>
<name>A0A8J6AGY4_GALPY</name>
<proteinExistence type="predicted"/>
<reference evidence="2" key="1">
    <citation type="journal article" date="2021" name="Evol. Appl.">
        <title>The genome of the Pyrenean desman and the effects of bottlenecks and inbreeding on the genomic landscape of an endangered species.</title>
        <authorList>
            <person name="Escoda L."/>
            <person name="Castresana J."/>
        </authorList>
    </citation>
    <scope>NUCLEOTIDE SEQUENCE</scope>
    <source>
        <strain evidence="2">IBE-C5619</strain>
    </source>
</reference>